<dbReference type="PANTHER" id="PTHR31384">
    <property type="entry name" value="AUXIN RESPONSE FACTOR 4-RELATED"/>
    <property type="match status" value="1"/>
</dbReference>
<reference evidence="10 11" key="1">
    <citation type="submission" date="2024-01" db="EMBL/GenBank/DDBJ databases">
        <title>Genome assemblies of Stephania.</title>
        <authorList>
            <person name="Yang L."/>
        </authorList>
    </citation>
    <scope>NUCLEOTIDE SEQUENCE [LARGE SCALE GENOMIC DNA]</scope>
    <source>
        <strain evidence="10">QJT</strain>
        <tissue evidence="10">Leaf</tissue>
    </source>
</reference>
<evidence type="ECO:0000259" key="9">
    <source>
        <dbReference type="PROSITE" id="PS50863"/>
    </source>
</evidence>
<dbReference type="InterPro" id="IPR003340">
    <property type="entry name" value="B3_DNA-bd"/>
</dbReference>
<evidence type="ECO:0000256" key="2">
    <source>
        <dbReference type="ARBA" id="ARBA00007853"/>
    </source>
</evidence>
<gene>
    <name evidence="10" type="ORF">Sjap_021478</name>
</gene>
<keyword evidence="6 8" id="KW-0539">Nucleus</keyword>
<keyword evidence="7 8" id="KW-0927">Auxin signaling pathway</keyword>
<dbReference type="GO" id="GO:0006355">
    <property type="term" value="P:regulation of DNA-templated transcription"/>
    <property type="evidence" value="ECO:0007669"/>
    <property type="project" value="InterPro"/>
</dbReference>
<dbReference type="AlphaFoldDB" id="A0AAP0EMI9"/>
<evidence type="ECO:0000256" key="7">
    <source>
        <dbReference type="ARBA" id="ARBA00023294"/>
    </source>
</evidence>
<keyword evidence="5 8" id="KW-0804">Transcription</keyword>
<accession>A0AAP0EMI9</accession>
<comment type="function">
    <text evidence="8">Auxin response factors (ARFs) are transcriptional factors that bind specifically to the DNA sequence 5'-TGTCTC-3' found in the auxin-responsive promoter elements (AuxREs).</text>
</comment>
<comment type="subunit">
    <text evidence="8">Homodimers and heterodimers.</text>
</comment>
<dbReference type="Gene3D" id="2.30.30.1040">
    <property type="match status" value="1"/>
</dbReference>
<comment type="caution">
    <text evidence="10">The sequence shown here is derived from an EMBL/GenBank/DDBJ whole genome shotgun (WGS) entry which is preliminary data.</text>
</comment>
<dbReference type="Pfam" id="PF06507">
    <property type="entry name" value="ARF_AD"/>
    <property type="match status" value="1"/>
</dbReference>
<evidence type="ECO:0000256" key="1">
    <source>
        <dbReference type="ARBA" id="ARBA00004123"/>
    </source>
</evidence>
<dbReference type="Gene3D" id="2.40.330.10">
    <property type="entry name" value="DNA-binding pseudobarrel domain"/>
    <property type="match status" value="1"/>
</dbReference>
<evidence type="ECO:0000256" key="4">
    <source>
        <dbReference type="ARBA" id="ARBA00023125"/>
    </source>
</evidence>
<dbReference type="FunFam" id="2.40.330.10:FF:000001">
    <property type="entry name" value="Auxin response factor"/>
    <property type="match status" value="1"/>
</dbReference>
<keyword evidence="11" id="KW-1185">Reference proteome</keyword>
<dbReference type="EMBL" id="JBBNAE010000009">
    <property type="protein sequence ID" value="KAK9095981.1"/>
    <property type="molecule type" value="Genomic_DNA"/>
</dbReference>
<evidence type="ECO:0000313" key="11">
    <source>
        <dbReference type="Proteomes" id="UP001417504"/>
    </source>
</evidence>
<feature type="domain" description="TF-B3" evidence="9">
    <location>
        <begin position="110"/>
        <end position="212"/>
    </location>
</feature>
<keyword evidence="3 8" id="KW-0805">Transcription regulation</keyword>
<dbReference type="Pfam" id="PF02362">
    <property type="entry name" value="B3"/>
    <property type="match status" value="1"/>
</dbReference>
<dbReference type="Proteomes" id="UP001417504">
    <property type="component" value="Unassembled WGS sequence"/>
</dbReference>
<evidence type="ECO:0000256" key="6">
    <source>
        <dbReference type="ARBA" id="ARBA00023242"/>
    </source>
</evidence>
<comment type="subcellular location">
    <subcellularLocation>
        <location evidence="1 8">Nucleus</location>
    </subcellularLocation>
</comment>
<dbReference type="InterPro" id="IPR010525">
    <property type="entry name" value="ARF_dom"/>
</dbReference>
<dbReference type="SUPFAM" id="SSF101936">
    <property type="entry name" value="DNA-binding pseudobarrel domain"/>
    <property type="match status" value="1"/>
</dbReference>
<dbReference type="GO" id="GO:0005634">
    <property type="term" value="C:nucleus"/>
    <property type="evidence" value="ECO:0007669"/>
    <property type="project" value="UniProtKB-SubCell"/>
</dbReference>
<evidence type="ECO:0000256" key="3">
    <source>
        <dbReference type="ARBA" id="ARBA00023015"/>
    </source>
</evidence>
<evidence type="ECO:0000256" key="8">
    <source>
        <dbReference type="RuleBase" id="RU004561"/>
    </source>
</evidence>
<name>A0AAP0EMI9_9MAGN</name>
<dbReference type="GO" id="GO:0003677">
    <property type="term" value="F:DNA binding"/>
    <property type="evidence" value="ECO:0007669"/>
    <property type="project" value="UniProtKB-KW"/>
</dbReference>
<dbReference type="PANTHER" id="PTHR31384:SF94">
    <property type="entry name" value="AUXIN RESPONSE FACTOR 17"/>
    <property type="match status" value="1"/>
</dbReference>
<keyword evidence="4 8" id="KW-0238">DNA-binding</keyword>
<dbReference type="GO" id="GO:0009734">
    <property type="term" value="P:auxin-activated signaling pathway"/>
    <property type="evidence" value="ECO:0007669"/>
    <property type="project" value="UniProtKB-KW"/>
</dbReference>
<proteinExistence type="inferred from homology"/>
<comment type="similarity">
    <text evidence="2 8">Belongs to the ARF family.</text>
</comment>
<dbReference type="SMART" id="SM01019">
    <property type="entry name" value="B3"/>
    <property type="match status" value="1"/>
</dbReference>
<sequence>MSNHEIDPSIWKACAGHLVQIPTVGSRVYYFPQGHAEHCVEPYRLRNLGLVKPYVPARIDSVKLLADSKTDEVFAKISLQPIESIYETEHKNVGNGGGIGEEAKKRVVSFAKVLTASDANNGGGFSVPRFCAESIFPGLNFEEDPPVQTIAVRDVHGAVWQFRHIYRGTPRRHLLTTGWSKFVNGKKLVAGDSAVFMRNGEGELFVGIKRAERKFGGGGCNSSTSTCWECDQFGGKLEECDKEEGFSRGSSRRISGQSLLEAAENATAGRGFEVLFYPNAGLPEFVVRAEVVESSLSVSWQARMRFKMAMESEDASRVSWFHGAVSSATVPDHGPFRGSPWRMLQVTWDEPAVLQNVKRVSPGKLSWLKHHRRITLQRDSEFLTTMSYYLMGRVSHCFLLNLQIQ</sequence>
<organism evidence="10 11">
    <name type="scientific">Stephania japonica</name>
    <dbReference type="NCBI Taxonomy" id="461633"/>
    <lineage>
        <taxon>Eukaryota</taxon>
        <taxon>Viridiplantae</taxon>
        <taxon>Streptophyta</taxon>
        <taxon>Embryophyta</taxon>
        <taxon>Tracheophyta</taxon>
        <taxon>Spermatophyta</taxon>
        <taxon>Magnoliopsida</taxon>
        <taxon>Ranunculales</taxon>
        <taxon>Menispermaceae</taxon>
        <taxon>Menispermoideae</taxon>
        <taxon>Cissampelideae</taxon>
        <taxon>Stephania</taxon>
    </lineage>
</organism>
<dbReference type="InterPro" id="IPR044835">
    <property type="entry name" value="ARF_plant"/>
</dbReference>
<evidence type="ECO:0000256" key="5">
    <source>
        <dbReference type="ARBA" id="ARBA00023163"/>
    </source>
</evidence>
<dbReference type="PROSITE" id="PS50863">
    <property type="entry name" value="B3"/>
    <property type="match status" value="1"/>
</dbReference>
<evidence type="ECO:0000313" key="10">
    <source>
        <dbReference type="EMBL" id="KAK9095981.1"/>
    </source>
</evidence>
<protein>
    <recommendedName>
        <fullName evidence="8">Auxin response factor</fullName>
    </recommendedName>
</protein>
<dbReference type="InterPro" id="IPR015300">
    <property type="entry name" value="DNA-bd_pseudobarrel_sf"/>
</dbReference>
<dbReference type="CDD" id="cd10017">
    <property type="entry name" value="B3_DNA"/>
    <property type="match status" value="1"/>
</dbReference>